<dbReference type="AlphaFoldDB" id="X1A542"/>
<dbReference type="EMBL" id="BART01004032">
    <property type="protein sequence ID" value="GAG65292.1"/>
    <property type="molecule type" value="Genomic_DNA"/>
</dbReference>
<accession>X1A542</accession>
<proteinExistence type="predicted"/>
<name>X1A542_9ZZZZ</name>
<comment type="caution">
    <text evidence="1">The sequence shown here is derived from an EMBL/GenBank/DDBJ whole genome shotgun (WGS) entry which is preliminary data.</text>
</comment>
<feature type="non-terminal residue" evidence="1">
    <location>
        <position position="1"/>
    </location>
</feature>
<gene>
    <name evidence="1" type="ORF">S01H4_10498</name>
</gene>
<evidence type="ECO:0000313" key="1">
    <source>
        <dbReference type="EMBL" id="GAG65292.1"/>
    </source>
</evidence>
<sequence>TTLKGKAALFIAAPTAYGILKESKKAREVVSKALDPREAVKRGEYIAGIIEDPKQIQAIGEKEGWWETVKGAAKKGGKYGAVAAGIVGLGVLAKKPLTTYLEKRKAAKELEALGIPFFSL</sequence>
<reference evidence="1" key="1">
    <citation type="journal article" date="2014" name="Front. Microbiol.">
        <title>High frequency of phylogenetically diverse reductive dehalogenase-homologous genes in deep subseafloor sedimentary metagenomes.</title>
        <authorList>
            <person name="Kawai M."/>
            <person name="Futagami T."/>
            <person name="Toyoda A."/>
            <person name="Takaki Y."/>
            <person name="Nishi S."/>
            <person name="Hori S."/>
            <person name="Arai W."/>
            <person name="Tsubouchi T."/>
            <person name="Morono Y."/>
            <person name="Uchiyama I."/>
            <person name="Ito T."/>
            <person name="Fujiyama A."/>
            <person name="Inagaki F."/>
            <person name="Takami H."/>
        </authorList>
    </citation>
    <scope>NUCLEOTIDE SEQUENCE</scope>
    <source>
        <strain evidence="1">Expedition CK06-06</strain>
    </source>
</reference>
<organism evidence="1">
    <name type="scientific">marine sediment metagenome</name>
    <dbReference type="NCBI Taxonomy" id="412755"/>
    <lineage>
        <taxon>unclassified sequences</taxon>
        <taxon>metagenomes</taxon>
        <taxon>ecological metagenomes</taxon>
    </lineage>
</organism>
<protein>
    <submittedName>
        <fullName evidence="1">Uncharacterized protein</fullName>
    </submittedName>
</protein>